<gene>
    <name evidence="3" type="ORF">SAMN05192581_107113</name>
    <name evidence="4" type="ORF">SAMN05192582_101880</name>
</gene>
<evidence type="ECO:0000313" key="3">
    <source>
        <dbReference type="EMBL" id="SDB79326.1"/>
    </source>
</evidence>
<feature type="signal peptide" evidence="1">
    <location>
        <begin position="1"/>
        <end position="20"/>
    </location>
</feature>
<dbReference type="PANTHER" id="PTHR42852">
    <property type="entry name" value="THIOL:DISULFIDE INTERCHANGE PROTEIN DSBE"/>
    <property type="match status" value="1"/>
</dbReference>
<dbReference type="InterPro" id="IPR013766">
    <property type="entry name" value="Thioredoxin_domain"/>
</dbReference>
<evidence type="ECO:0000259" key="2">
    <source>
        <dbReference type="PROSITE" id="PS51352"/>
    </source>
</evidence>
<dbReference type="EMBL" id="FNDO01000018">
    <property type="protein sequence ID" value="SDH94095.1"/>
    <property type="molecule type" value="Genomic_DNA"/>
</dbReference>
<dbReference type="Gene3D" id="3.40.30.10">
    <property type="entry name" value="Glutaredoxin"/>
    <property type="match status" value="1"/>
</dbReference>
<dbReference type="Pfam" id="PF00578">
    <property type="entry name" value="AhpC-TSA"/>
    <property type="match status" value="1"/>
</dbReference>
<dbReference type="EMBL" id="FMYE01000071">
    <property type="protein sequence ID" value="SDB79326.1"/>
    <property type="molecule type" value="Genomic_DNA"/>
</dbReference>
<evidence type="ECO:0000313" key="4">
    <source>
        <dbReference type="EMBL" id="SDH94095.1"/>
    </source>
</evidence>
<organism evidence="4 5">
    <name type="scientific">Bacteroides ovatus</name>
    <dbReference type="NCBI Taxonomy" id="28116"/>
    <lineage>
        <taxon>Bacteria</taxon>
        <taxon>Pseudomonadati</taxon>
        <taxon>Bacteroidota</taxon>
        <taxon>Bacteroidia</taxon>
        <taxon>Bacteroidales</taxon>
        <taxon>Bacteroidaceae</taxon>
        <taxon>Bacteroides</taxon>
    </lineage>
</organism>
<dbReference type="SUPFAM" id="SSF52833">
    <property type="entry name" value="Thioredoxin-like"/>
    <property type="match status" value="1"/>
</dbReference>
<dbReference type="GO" id="GO:0016209">
    <property type="term" value="F:antioxidant activity"/>
    <property type="evidence" value="ECO:0007669"/>
    <property type="project" value="InterPro"/>
</dbReference>
<proteinExistence type="predicted"/>
<dbReference type="PANTHER" id="PTHR42852:SF17">
    <property type="entry name" value="THIOREDOXIN-LIKE PROTEIN HI_1115"/>
    <property type="match status" value="1"/>
</dbReference>
<dbReference type="PROSITE" id="PS51352">
    <property type="entry name" value="THIOREDOXIN_2"/>
    <property type="match status" value="1"/>
</dbReference>
<reference evidence="5 6" key="1">
    <citation type="submission" date="2016-10" db="EMBL/GenBank/DDBJ databases">
        <authorList>
            <person name="de Groot N.N."/>
        </authorList>
    </citation>
    <scope>NUCLEOTIDE SEQUENCE [LARGE SCALE GENOMIC DNA]</scope>
    <source>
        <strain evidence="3 6">NLAE-zl-C500</strain>
        <strain evidence="4 5">NLAE-zl-C57</strain>
    </source>
</reference>
<dbReference type="GO" id="GO:0016491">
    <property type="term" value="F:oxidoreductase activity"/>
    <property type="evidence" value="ECO:0007669"/>
    <property type="project" value="InterPro"/>
</dbReference>
<dbReference type="InterPro" id="IPR050553">
    <property type="entry name" value="Thioredoxin_ResA/DsbE_sf"/>
</dbReference>
<dbReference type="Proteomes" id="UP000183670">
    <property type="component" value="Unassembled WGS sequence"/>
</dbReference>
<dbReference type="AlphaFoldDB" id="A0A1G8GI67"/>
<keyword evidence="1" id="KW-0732">Signal</keyword>
<evidence type="ECO:0000313" key="6">
    <source>
        <dbReference type="Proteomes" id="UP000183670"/>
    </source>
</evidence>
<name>A0A1G8GI67_BACOV</name>
<evidence type="ECO:0000313" key="5">
    <source>
        <dbReference type="Proteomes" id="UP000181870"/>
    </source>
</evidence>
<dbReference type="InterPro" id="IPR036249">
    <property type="entry name" value="Thioredoxin-like_sf"/>
</dbReference>
<dbReference type="RefSeq" id="WP_074560053.1">
    <property type="nucleotide sequence ID" value="NZ_FMYE01000071.1"/>
</dbReference>
<dbReference type="InterPro" id="IPR000866">
    <property type="entry name" value="AhpC/TSA"/>
</dbReference>
<feature type="domain" description="Thioredoxin" evidence="2">
    <location>
        <begin position="262"/>
        <end position="403"/>
    </location>
</feature>
<feature type="chain" id="PRO_5010470518" evidence="1">
    <location>
        <begin position="21"/>
        <end position="403"/>
    </location>
</feature>
<accession>A0A1G8GI67</accession>
<dbReference type="Proteomes" id="UP000181870">
    <property type="component" value="Unassembled WGS sequence"/>
</dbReference>
<evidence type="ECO:0000256" key="1">
    <source>
        <dbReference type="SAM" id="SignalP"/>
    </source>
</evidence>
<dbReference type="CDD" id="cd02966">
    <property type="entry name" value="TlpA_like_family"/>
    <property type="match status" value="1"/>
</dbReference>
<protein>
    <submittedName>
        <fullName evidence="4">Peroxiredoxin</fullName>
    </submittedName>
</protein>
<sequence length="403" mass="46175">MRIKQLLIIFFLPALPTIYAQNSGKEYLKKVLTKLGKIESATYNITNESWQHGDSTALSILHGFVKEYNNPMDSTIGASYVSLDANDTTKMDFYYDGNIRALTYHDNKKLVIDDFTFRPLPFRPVSPPFFNHAKNIIQYALTTKDHTTLELKDEGNDYYFKLVIDENQQVEFFGKAYHLPLPPFDIGNTTSIYELWIDKSNDLPYKKRREMSHDISVSTCSDLQINNLAINDFNTAHYFPEDYEIVKYSDLHKKDGDSSASELIGRKAPAWILENIEAQPVSLADCKSKIILINFTGIGCGACQAAIPFLKQLKDSFNSEEFDLIAIESWSRKTSAIRNYANQKELNYIILNATNEVIKQYQTGGAAPYFFIMDHERIIRKVIRGYSKENTDKEIINAIKELL</sequence>